<dbReference type="PANTHER" id="PTHR33217">
    <property type="entry name" value="TRANSPOSASE FOR INSERTION SEQUENCE ELEMENT IS1081"/>
    <property type="match status" value="1"/>
</dbReference>
<comment type="similarity">
    <text evidence="2 6">Belongs to the transposase mutator family.</text>
</comment>
<protein>
    <recommendedName>
        <fullName evidence="6">Mutator family transposase</fullName>
    </recommendedName>
</protein>
<keyword evidence="4 6" id="KW-0238">DNA-binding</keyword>
<dbReference type="GO" id="GO:0006313">
    <property type="term" value="P:DNA transposition"/>
    <property type="evidence" value="ECO:0007669"/>
    <property type="project" value="UniProtKB-UniRule"/>
</dbReference>
<evidence type="ECO:0000256" key="4">
    <source>
        <dbReference type="ARBA" id="ARBA00023125"/>
    </source>
</evidence>
<organism evidence="7 8">
    <name type="scientific">Vagococcus acidifermentans</name>
    <dbReference type="NCBI Taxonomy" id="564710"/>
    <lineage>
        <taxon>Bacteria</taxon>
        <taxon>Bacillati</taxon>
        <taxon>Bacillota</taxon>
        <taxon>Bacilli</taxon>
        <taxon>Lactobacillales</taxon>
        <taxon>Enterococcaceae</taxon>
        <taxon>Vagococcus</taxon>
    </lineage>
</organism>
<dbReference type="Pfam" id="PF00872">
    <property type="entry name" value="Transposase_mut"/>
    <property type="match status" value="1"/>
</dbReference>
<keyword evidence="5 6" id="KW-0233">DNA recombination</keyword>
<dbReference type="EMBL" id="NGKC01000013">
    <property type="protein sequence ID" value="RSU10219.1"/>
    <property type="molecule type" value="Genomic_DNA"/>
</dbReference>
<evidence type="ECO:0000256" key="6">
    <source>
        <dbReference type="RuleBase" id="RU365089"/>
    </source>
</evidence>
<evidence type="ECO:0000256" key="2">
    <source>
        <dbReference type="ARBA" id="ARBA00010961"/>
    </source>
</evidence>
<keyword evidence="3 6" id="KW-0815">Transposition</keyword>
<feature type="non-terminal residue" evidence="7">
    <location>
        <position position="1"/>
    </location>
</feature>
<evidence type="ECO:0000256" key="1">
    <source>
        <dbReference type="ARBA" id="ARBA00002190"/>
    </source>
</evidence>
<gene>
    <name evidence="7" type="ORF">CBF27_10755</name>
</gene>
<comment type="function">
    <text evidence="1 6">Required for the transposition of the insertion element.</text>
</comment>
<dbReference type="GO" id="GO:0003677">
    <property type="term" value="F:DNA binding"/>
    <property type="evidence" value="ECO:0007669"/>
    <property type="project" value="UniProtKB-UniRule"/>
</dbReference>
<dbReference type="RefSeq" id="WP_211334652.1">
    <property type="nucleotide sequence ID" value="NZ_NGKC01000013.1"/>
</dbReference>
<sequence length="156" mass="18227">HKGLVSAIRKSFTNASWQRCQVHFLRNILTTIPKKNSKPFREAVKAVFKMTDIDSAREAKNQIVARYSDQTSYSKACETLDNGFEDAFQYAVISNGHHRLKSTNLLERLNQEIRRREKIIRIFPNRASANRLIGAVLMDFHDEWLSSTRKYIKFEH</sequence>
<dbReference type="PANTHER" id="PTHR33217:SF7">
    <property type="entry name" value="TRANSPOSASE FOR INSERTION SEQUENCE ELEMENT IS1081"/>
    <property type="match status" value="1"/>
</dbReference>
<dbReference type="InterPro" id="IPR001207">
    <property type="entry name" value="Transposase_mutator"/>
</dbReference>
<dbReference type="GO" id="GO:0004803">
    <property type="term" value="F:transposase activity"/>
    <property type="evidence" value="ECO:0007669"/>
    <property type="project" value="UniProtKB-UniRule"/>
</dbReference>
<evidence type="ECO:0000313" key="7">
    <source>
        <dbReference type="EMBL" id="RSU10219.1"/>
    </source>
</evidence>
<proteinExistence type="inferred from homology"/>
<dbReference type="AlphaFoldDB" id="A0A430AQ24"/>
<evidence type="ECO:0000256" key="5">
    <source>
        <dbReference type="ARBA" id="ARBA00023172"/>
    </source>
</evidence>
<dbReference type="Proteomes" id="UP000286773">
    <property type="component" value="Unassembled WGS sequence"/>
</dbReference>
<accession>A0A430AQ24</accession>
<keyword evidence="8" id="KW-1185">Reference proteome</keyword>
<comment type="caution">
    <text evidence="7">The sequence shown here is derived from an EMBL/GenBank/DDBJ whole genome shotgun (WGS) entry which is preliminary data.</text>
</comment>
<reference evidence="7 8" key="1">
    <citation type="submission" date="2017-05" db="EMBL/GenBank/DDBJ databases">
        <title>Vagococcus spp. assemblies.</title>
        <authorList>
            <person name="Gulvik C.A."/>
        </authorList>
    </citation>
    <scope>NUCLEOTIDE SEQUENCE [LARGE SCALE GENOMIC DNA]</scope>
    <source>
        <strain evidence="7 8">LMG 24798</strain>
    </source>
</reference>
<name>A0A430AQ24_9ENTE</name>
<evidence type="ECO:0000313" key="8">
    <source>
        <dbReference type="Proteomes" id="UP000286773"/>
    </source>
</evidence>
<evidence type="ECO:0000256" key="3">
    <source>
        <dbReference type="ARBA" id="ARBA00022578"/>
    </source>
</evidence>
<keyword evidence="6" id="KW-0814">Transposable element</keyword>